<name>A0A5B0MFM6_PUCGR</name>
<reference evidence="2 3" key="1">
    <citation type="submission" date="2019-05" db="EMBL/GenBank/DDBJ databases">
        <title>Emergence of the Ug99 lineage of the wheat stem rust pathogen through somatic hybridization.</title>
        <authorList>
            <person name="Li F."/>
            <person name="Upadhyaya N.M."/>
            <person name="Sperschneider J."/>
            <person name="Matny O."/>
            <person name="Nguyen-Phuc H."/>
            <person name="Mago R."/>
            <person name="Raley C."/>
            <person name="Miller M.E."/>
            <person name="Silverstein K.A.T."/>
            <person name="Henningsen E."/>
            <person name="Hirsch C.D."/>
            <person name="Visser B."/>
            <person name="Pretorius Z.A."/>
            <person name="Steffenson B.J."/>
            <person name="Schwessinger B."/>
            <person name="Dodds P.N."/>
            <person name="Figueroa M."/>
        </authorList>
    </citation>
    <scope>NUCLEOTIDE SEQUENCE [LARGE SCALE GENOMIC DNA]</scope>
    <source>
        <strain evidence="2 3">Ug99</strain>
    </source>
</reference>
<dbReference type="PANTHER" id="PTHR34605:SF3">
    <property type="entry name" value="P CELL-TYPE AGGLUTINATION PROTEIN MAP4-LIKE-RELATED"/>
    <property type="match status" value="1"/>
</dbReference>
<gene>
    <name evidence="2" type="ORF">PGTUg99_014482</name>
</gene>
<dbReference type="PANTHER" id="PTHR34605">
    <property type="entry name" value="PHAGE_INTEGRASE DOMAIN-CONTAINING PROTEIN"/>
    <property type="match status" value="1"/>
</dbReference>
<proteinExistence type="predicted"/>
<dbReference type="InterPro" id="IPR052925">
    <property type="entry name" value="Phage_Integrase-like_Recomb"/>
</dbReference>
<dbReference type="SUPFAM" id="SSF47823">
    <property type="entry name" value="lambda integrase-like, N-terminal domain"/>
    <property type="match status" value="1"/>
</dbReference>
<dbReference type="Gene3D" id="1.10.150.130">
    <property type="match status" value="1"/>
</dbReference>
<dbReference type="Proteomes" id="UP000325313">
    <property type="component" value="Unassembled WGS sequence"/>
</dbReference>
<dbReference type="GO" id="GO:0003677">
    <property type="term" value="F:DNA binding"/>
    <property type="evidence" value="ECO:0007669"/>
    <property type="project" value="UniProtKB-KW"/>
</dbReference>
<dbReference type="AlphaFoldDB" id="A0A5B0MFM6"/>
<dbReference type="EMBL" id="VDEP01000472">
    <property type="protein sequence ID" value="KAA1075481.1"/>
    <property type="molecule type" value="Genomic_DNA"/>
</dbReference>
<dbReference type="InterPro" id="IPR010998">
    <property type="entry name" value="Integrase_recombinase_N"/>
</dbReference>
<accession>A0A5B0MFM6</accession>
<sequence length="292" mass="32411">MSSTDLTKLSAFLANGSTPRTPLPIDVHYLNGFKWNTIVSYNAAVKKFMKFKADKGEIPFALPATAEDIYQFCFWAGRNEFQQTTQEVKATTIEKYLYGIQAWHEYHSAQYPKETKTKVNTLLKSSAKVDAQVLTKPQKAVVHLKHLLILVDGLSGKGEKEEAIKDLVVTAFWGMARMAELTYKNDSGPIPKASSLLTSEVSPAQPDQRGVMNLTLRNAKTCAPGKTKEIQLRKLGMKLCPVEAVGRRLANAKGVDTSLFGFQANGKRHHLTRNVVVAAIKKFWADNNLEGL</sequence>
<protein>
    <recommendedName>
        <fullName evidence="4">Core-binding (CB) domain-containing protein</fullName>
    </recommendedName>
</protein>
<evidence type="ECO:0000313" key="2">
    <source>
        <dbReference type="EMBL" id="KAA1075481.1"/>
    </source>
</evidence>
<comment type="caution">
    <text evidence="2">The sequence shown here is derived from an EMBL/GenBank/DDBJ whole genome shotgun (WGS) entry which is preliminary data.</text>
</comment>
<evidence type="ECO:0000256" key="1">
    <source>
        <dbReference type="ARBA" id="ARBA00023125"/>
    </source>
</evidence>
<evidence type="ECO:0008006" key="4">
    <source>
        <dbReference type="Google" id="ProtNLM"/>
    </source>
</evidence>
<organism evidence="2 3">
    <name type="scientific">Puccinia graminis f. sp. tritici</name>
    <dbReference type="NCBI Taxonomy" id="56615"/>
    <lineage>
        <taxon>Eukaryota</taxon>
        <taxon>Fungi</taxon>
        <taxon>Dikarya</taxon>
        <taxon>Basidiomycota</taxon>
        <taxon>Pucciniomycotina</taxon>
        <taxon>Pucciniomycetes</taxon>
        <taxon>Pucciniales</taxon>
        <taxon>Pucciniaceae</taxon>
        <taxon>Puccinia</taxon>
    </lineage>
</organism>
<keyword evidence="1" id="KW-0238">DNA-binding</keyword>
<evidence type="ECO:0000313" key="3">
    <source>
        <dbReference type="Proteomes" id="UP000325313"/>
    </source>
</evidence>